<comment type="caution">
    <text evidence="1">The sequence shown here is derived from an EMBL/GenBank/DDBJ whole genome shotgun (WGS) entry which is preliminary data.</text>
</comment>
<proteinExistence type="predicted"/>
<evidence type="ECO:0000313" key="2">
    <source>
        <dbReference type="Proteomes" id="UP001218218"/>
    </source>
</evidence>
<keyword evidence="2" id="KW-1185">Reference proteome</keyword>
<organism evidence="1 2">
    <name type="scientific">Mycena albidolilacea</name>
    <dbReference type="NCBI Taxonomy" id="1033008"/>
    <lineage>
        <taxon>Eukaryota</taxon>
        <taxon>Fungi</taxon>
        <taxon>Dikarya</taxon>
        <taxon>Basidiomycota</taxon>
        <taxon>Agaricomycotina</taxon>
        <taxon>Agaricomycetes</taxon>
        <taxon>Agaricomycetidae</taxon>
        <taxon>Agaricales</taxon>
        <taxon>Marasmiineae</taxon>
        <taxon>Mycenaceae</taxon>
        <taxon>Mycena</taxon>
    </lineage>
</organism>
<gene>
    <name evidence="1" type="ORF">DFH08DRAFT_1028427</name>
</gene>
<protein>
    <submittedName>
        <fullName evidence="1">Uncharacterized protein</fullName>
    </submittedName>
</protein>
<evidence type="ECO:0000313" key="1">
    <source>
        <dbReference type="EMBL" id="KAJ7325551.1"/>
    </source>
</evidence>
<name>A0AAD7EIP2_9AGAR</name>
<dbReference type="AlphaFoldDB" id="A0AAD7EIP2"/>
<sequence>MARNLDRIAELRIDSLDRVTIQHLSRLPSLASLTLEFPNLRYLGPRRDYGLRAFAEHRRHLASFTIALDAITVPPFDQSENIISQSSLANLDVSLSPITDPFLVAQFMARVFPNLTKIYTFDGSRWNASGFFGNYLDDHEIAAHPIEYGQFTRWKEPQLRSIDLLGLDLS</sequence>
<reference evidence="1" key="1">
    <citation type="submission" date="2023-03" db="EMBL/GenBank/DDBJ databases">
        <title>Massive genome expansion in bonnet fungi (Mycena s.s.) driven by repeated elements and novel gene families across ecological guilds.</title>
        <authorList>
            <consortium name="Lawrence Berkeley National Laboratory"/>
            <person name="Harder C.B."/>
            <person name="Miyauchi S."/>
            <person name="Viragh M."/>
            <person name="Kuo A."/>
            <person name="Thoen E."/>
            <person name="Andreopoulos B."/>
            <person name="Lu D."/>
            <person name="Skrede I."/>
            <person name="Drula E."/>
            <person name="Henrissat B."/>
            <person name="Morin E."/>
            <person name="Kohler A."/>
            <person name="Barry K."/>
            <person name="LaButti K."/>
            <person name="Morin E."/>
            <person name="Salamov A."/>
            <person name="Lipzen A."/>
            <person name="Mereny Z."/>
            <person name="Hegedus B."/>
            <person name="Baldrian P."/>
            <person name="Stursova M."/>
            <person name="Weitz H."/>
            <person name="Taylor A."/>
            <person name="Grigoriev I.V."/>
            <person name="Nagy L.G."/>
            <person name="Martin F."/>
            <person name="Kauserud H."/>
        </authorList>
    </citation>
    <scope>NUCLEOTIDE SEQUENCE</scope>
    <source>
        <strain evidence="1">CBHHK002</strain>
    </source>
</reference>
<dbReference type="EMBL" id="JARIHO010000044">
    <property type="protein sequence ID" value="KAJ7325551.1"/>
    <property type="molecule type" value="Genomic_DNA"/>
</dbReference>
<dbReference type="Proteomes" id="UP001218218">
    <property type="component" value="Unassembled WGS sequence"/>
</dbReference>
<accession>A0AAD7EIP2</accession>